<comment type="caution">
    <text evidence="7">The sequence shown here is derived from an EMBL/GenBank/DDBJ whole genome shotgun (WGS) entry which is preliminary data.</text>
</comment>
<dbReference type="InterPro" id="IPR029058">
    <property type="entry name" value="AB_hydrolase_fold"/>
</dbReference>
<dbReference type="PANTHER" id="PTHR11010">
    <property type="entry name" value="PROTEASE S28 PRO-X CARBOXYPEPTIDASE-RELATED"/>
    <property type="match status" value="1"/>
</dbReference>
<name>A0AAE0U2G4_SORBR</name>
<keyword evidence="4" id="KW-0378">Hydrolase</keyword>
<protein>
    <submittedName>
        <fullName evidence="7">Serine carboxypeptidase S28-domain-containing protein</fullName>
    </submittedName>
</protein>
<dbReference type="AlphaFoldDB" id="A0AAE0U2G4"/>
<dbReference type="GO" id="GO:0008239">
    <property type="term" value="F:dipeptidyl-peptidase activity"/>
    <property type="evidence" value="ECO:0007669"/>
    <property type="project" value="TreeGrafter"/>
</dbReference>
<reference evidence="7" key="2">
    <citation type="submission" date="2023-07" db="EMBL/GenBank/DDBJ databases">
        <authorList>
            <consortium name="Lawrence Berkeley National Laboratory"/>
            <person name="Haridas S."/>
            <person name="Hensen N."/>
            <person name="Bonometti L."/>
            <person name="Westerberg I."/>
            <person name="Brannstrom I.O."/>
            <person name="Guillou S."/>
            <person name="Cros-Aarteil S."/>
            <person name="Calhoun S."/>
            <person name="Kuo A."/>
            <person name="Mondo S."/>
            <person name="Pangilinan J."/>
            <person name="Riley R."/>
            <person name="LaButti K."/>
            <person name="Andreopoulos B."/>
            <person name="Lipzen A."/>
            <person name="Chen C."/>
            <person name="Yanf M."/>
            <person name="Daum C."/>
            <person name="Ng V."/>
            <person name="Clum A."/>
            <person name="Steindorff A."/>
            <person name="Ohm R."/>
            <person name="Martin F."/>
            <person name="Silar P."/>
            <person name="Natvig D."/>
            <person name="Lalanne C."/>
            <person name="Gautier V."/>
            <person name="Ament-velasquez S.L."/>
            <person name="Kruys A."/>
            <person name="Hutchinson M.I."/>
            <person name="Powell A.J."/>
            <person name="Barry K."/>
            <person name="Miller A.N."/>
            <person name="Grigoriev I.V."/>
            <person name="Debuchy R."/>
            <person name="Gladieux P."/>
            <person name="Thoren M.H."/>
            <person name="Johannesson H."/>
        </authorList>
    </citation>
    <scope>NUCLEOTIDE SEQUENCE</scope>
    <source>
        <strain evidence="7">FGSC 1904</strain>
    </source>
</reference>
<reference evidence="7" key="1">
    <citation type="journal article" date="2023" name="Mol. Phylogenet. Evol.">
        <title>Genome-scale phylogeny and comparative genomics of the fungal order Sordariales.</title>
        <authorList>
            <person name="Hensen N."/>
            <person name="Bonometti L."/>
            <person name="Westerberg I."/>
            <person name="Brannstrom I.O."/>
            <person name="Guillou S."/>
            <person name="Cros-Aarteil S."/>
            <person name="Calhoun S."/>
            <person name="Haridas S."/>
            <person name="Kuo A."/>
            <person name="Mondo S."/>
            <person name="Pangilinan J."/>
            <person name="Riley R."/>
            <person name="LaButti K."/>
            <person name="Andreopoulos B."/>
            <person name="Lipzen A."/>
            <person name="Chen C."/>
            <person name="Yan M."/>
            <person name="Daum C."/>
            <person name="Ng V."/>
            <person name="Clum A."/>
            <person name="Steindorff A."/>
            <person name="Ohm R.A."/>
            <person name="Martin F."/>
            <person name="Silar P."/>
            <person name="Natvig D.O."/>
            <person name="Lalanne C."/>
            <person name="Gautier V."/>
            <person name="Ament-Velasquez S.L."/>
            <person name="Kruys A."/>
            <person name="Hutchinson M.I."/>
            <person name="Powell A.J."/>
            <person name="Barry K."/>
            <person name="Miller A.N."/>
            <person name="Grigoriev I.V."/>
            <person name="Debuchy R."/>
            <person name="Gladieux P."/>
            <person name="Hiltunen Thoren M."/>
            <person name="Johannesson H."/>
        </authorList>
    </citation>
    <scope>NUCLEOTIDE SEQUENCE</scope>
    <source>
        <strain evidence="7">FGSC 1904</strain>
    </source>
</reference>
<gene>
    <name evidence="7" type="ORF">B0T20DRAFT_95718</name>
</gene>
<evidence type="ECO:0000313" key="7">
    <source>
        <dbReference type="EMBL" id="KAK3388462.1"/>
    </source>
</evidence>
<keyword evidence="2" id="KW-0645">Protease</keyword>
<evidence type="ECO:0000256" key="4">
    <source>
        <dbReference type="ARBA" id="ARBA00022801"/>
    </source>
</evidence>
<evidence type="ECO:0000256" key="2">
    <source>
        <dbReference type="ARBA" id="ARBA00022670"/>
    </source>
</evidence>
<dbReference type="EMBL" id="JAUTDP010000015">
    <property type="protein sequence ID" value="KAK3388462.1"/>
    <property type="molecule type" value="Genomic_DNA"/>
</dbReference>
<dbReference type="Pfam" id="PF05577">
    <property type="entry name" value="Peptidase_S28"/>
    <property type="match status" value="1"/>
</dbReference>
<keyword evidence="5" id="KW-0325">Glycoprotein</keyword>
<keyword evidence="3 6" id="KW-0732">Signal</keyword>
<feature type="chain" id="PRO_5042198813" evidence="6">
    <location>
        <begin position="21"/>
        <end position="549"/>
    </location>
</feature>
<dbReference type="Proteomes" id="UP001281003">
    <property type="component" value="Unassembled WGS sequence"/>
</dbReference>
<dbReference type="SUPFAM" id="SSF53474">
    <property type="entry name" value="alpha/beta-Hydrolases"/>
    <property type="match status" value="1"/>
</dbReference>
<evidence type="ECO:0000256" key="6">
    <source>
        <dbReference type="SAM" id="SignalP"/>
    </source>
</evidence>
<accession>A0AAE0U2G4</accession>
<dbReference type="GO" id="GO:0004180">
    <property type="term" value="F:carboxypeptidase activity"/>
    <property type="evidence" value="ECO:0007669"/>
    <property type="project" value="UniProtKB-KW"/>
</dbReference>
<evidence type="ECO:0000313" key="8">
    <source>
        <dbReference type="Proteomes" id="UP001281003"/>
    </source>
</evidence>
<dbReference type="FunFam" id="3.40.50.1820:FF:000196">
    <property type="entry name" value="Endoprotease endo-Pro"/>
    <property type="match status" value="1"/>
</dbReference>
<comment type="similarity">
    <text evidence="1">Belongs to the peptidase S28 family.</text>
</comment>
<sequence>MRFFSAATALLAAASTTVHAAFFKNVGMEIGPIDDHIETLNKRAETEGTSGYGTFDQLIDHDSPELGTFKQRFWYGFQHWKGPGSPIILVNPGEQAADGFNRSYLTDQRLAGWMAKDMGAAVVIMEHRYWGESSPYDTLTVENLQYLTLENSLKDINYLAQHIELPFDKTDGSKPGNAPWIFTGGSYSGALAGWLEALYPGTFWAYHGTSGVVESVGHFWTYFVPVQEATPQNCSRDLSAVIDYVDSVLLFGSKKAKHDLKAKFKLQDLTDADFASAIESGPWSWQSTQFYSVNTLGYTPYYRFCDYIENVWPNSTNKVPGPLGVGIKKALDGYAKWFTEESLPGTCESIGYDGFEGRDNVLCFQNQNASNPIFHDLSVKNYYNRQWNWFLCNEPFEWWQDGAPLGRPSIVSRLVDADYWRKQCPLWFPIAKGKDAPSYGIKQGKRAKDVNKWTGGWKHTNGTRIMQANGSLDPWRDATLSSKFRPGGPFKGTKDHQVRVIEGGIHCSDFYGPNWSANEGVKKVAEEEVRQMGEWVKDFYREKGIVRPQ</sequence>
<dbReference type="Gene3D" id="3.40.50.1820">
    <property type="entry name" value="alpha/beta hydrolase"/>
    <property type="match status" value="2"/>
</dbReference>
<dbReference type="FunFam" id="3.40.50.1820:FF:000165">
    <property type="entry name" value="Serine peptidase, putative"/>
    <property type="match status" value="1"/>
</dbReference>
<keyword evidence="7" id="KW-0121">Carboxypeptidase</keyword>
<keyword evidence="8" id="KW-1185">Reference proteome</keyword>
<dbReference type="GO" id="GO:0070008">
    <property type="term" value="F:serine-type exopeptidase activity"/>
    <property type="evidence" value="ECO:0007669"/>
    <property type="project" value="InterPro"/>
</dbReference>
<evidence type="ECO:0000256" key="5">
    <source>
        <dbReference type="ARBA" id="ARBA00023180"/>
    </source>
</evidence>
<evidence type="ECO:0000256" key="1">
    <source>
        <dbReference type="ARBA" id="ARBA00011079"/>
    </source>
</evidence>
<proteinExistence type="inferred from homology"/>
<dbReference type="GO" id="GO:0006508">
    <property type="term" value="P:proteolysis"/>
    <property type="evidence" value="ECO:0007669"/>
    <property type="project" value="UniProtKB-KW"/>
</dbReference>
<organism evidence="7 8">
    <name type="scientific">Sordaria brevicollis</name>
    <dbReference type="NCBI Taxonomy" id="83679"/>
    <lineage>
        <taxon>Eukaryota</taxon>
        <taxon>Fungi</taxon>
        <taxon>Dikarya</taxon>
        <taxon>Ascomycota</taxon>
        <taxon>Pezizomycotina</taxon>
        <taxon>Sordariomycetes</taxon>
        <taxon>Sordariomycetidae</taxon>
        <taxon>Sordariales</taxon>
        <taxon>Sordariaceae</taxon>
        <taxon>Sordaria</taxon>
    </lineage>
</organism>
<evidence type="ECO:0000256" key="3">
    <source>
        <dbReference type="ARBA" id="ARBA00022729"/>
    </source>
</evidence>
<dbReference type="InterPro" id="IPR008758">
    <property type="entry name" value="Peptidase_S28"/>
</dbReference>
<feature type="signal peptide" evidence="6">
    <location>
        <begin position="1"/>
        <end position="20"/>
    </location>
</feature>
<dbReference type="PANTHER" id="PTHR11010:SF23">
    <property type="entry name" value="SERINE PEPTIDASE"/>
    <property type="match status" value="1"/>
</dbReference>